<dbReference type="EC" id="4.1.1.23" evidence="6"/>
<dbReference type="Proteomes" id="UP000499080">
    <property type="component" value="Unassembled WGS sequence"/>
</dbReference>
<dbReference type="InterPro" id="IPR023031">
    <property type="entry name" value="OPRT"/>
</dbReference>
<comment type="similarity">
    <text evidence="3">In the N-terminal section; belongs to the purine/pyrimidine phosphoribosyltransferase family.</text>
</comment>
<evidence type="ECO:0000256" key="6">
    <source>
        <dbReference type="ARBA" id="ARBA00012321"/>
    </source>
</evidence>
<feature type="binding site" evidence="15">
    <location>
        <position position="269"/>
    </location>
    <ligand>
        <name>substrate</name>
    </ligand>
</feature>
<feature type="binding site" evidence="15">
    <location>
        <position position="360"/>
    </location>
    <ligand>
        <name>substrate</name>
    </ligand>
</feature>
<dbReference type="NCBIfam" id="TIGR01740">
    <property type="entry name" value="pyrF"/>
    <property type="match status" value="1"/>
</dbReference>
<gene>
    <name evidence="17" type="primary">UMPS</name>
    <name evidence="17" type="ORF">AVEN_257392_1</name>
</gene>
<dbReference type="SUPFAM" id="SSF53271">
    <property type="entry name" value="PRTase-like"/>
    <property type="match status" value="1"/>
</dbReference>
<feature type="binding site" evidence="15">
    <location>
        <position position="247"/>
    </location>
    <ligand>
        <name>substrate</name>
    </ligand>
</feature>
<dbReference type="EMBL" id="BGPR01095161">
    <property type="protein sequence ID" value="GBM37389.1"/>
    <property type="molecule type" value="Genomic_DNA"/>
</dbReference>
<keyword evidence="18" id="KW-1185">Reference proteome</keyword>
<comment type="caution">
    <text evidence="17">The sequence shown here is derived from an EMBL/GenBank/DDBJ whole genome shotgun (WGS) entry which is preliminary data.</text>
</comment>
<feature type="domain" description="Orotidine 5'-phosphate decarboxylase" evidence="16">
    <location>
        <begin position="241"/>
        <end position="453"/>
    </location>
</feature>
<dbReference type="InterPro" id="IPR018089">
    <property type="entry name" value="OMPdecase_AS"/>
</dbReference>
<dbReference type="SMART" id="SM00934">
    <property type="entry name" value="OMPdecase"/>
    <property type="match status" value="1"/>
</dbReference>
<dbReference type="CDD" id="cd06223">
    <property type="entry name" value="PRTases_typeI"/>
    <property type="match status" value="1"/>
</dbReference>
<dbReference type="Pfam" id="PF00156">
    <property type="entry name" value="Pribosyltran"/>
    <property type="match status" value="1"/>
</dbReference>
<dbReference type="FunFam" id="3.20.20.70:FF:000114">
    <property type="entry name" value="Decarboxylase,orotidine phosphate"/>
    <property type="match status" value="1"/>
</dbReference>
<dbReference type="PANTHER" id="PTHR19278">
    <property type="entry name" value="OROTATE PHOSPHORIBOSYLTRANSFERASE"/>
    <property type="match status" value="1"/>
</dbReference>
<dbReference type="SUPFAM" id="SSF51366">
    <property type="entry name" value="Ribulose-phoshate binding barrel"/>
    <property type="match status" value="1"/>
</dbReference>
<dbReference type="EC" id="2.4.2.10" evidence="5"/>
<dbReference type="GO" id="GO:0044205">
    <property type="term" value="P:'de novo' UMP biosynthetic process"/>
    <property type="evidence" value="ECO:0007669"/>
    <property type="project" value="UniProtKB-UniPathway"/>
</dbReference>
<evidence type="ECO:0000256" key="4">
    <source>
        <dbReference type="ARBA" id="ARBA00009769"/>
    </source>
</evidence>
<keyword evidence="8" id="KW-0328">Glycosyltransferase</keyword>
<dbReference type="GO" id="GO:0006207">
    <property type="term" value="P:'de novo' pyrimidine nucleobase biosynthetic process"/>
    <property type="evidence" value="ECO:0007669"/>
    <property type="project" value="InterPro"/>
</dbReference>
<reference evidence="17 18" key="1">
    <citation type="journal article" date="2019" name="Sci. Rep.">
        <title>Orb-weaving spider Araneus ventricosus genome elucidates the spidroin gene catalogue.</title>
        <authorList>
            <person name="Kono N."/>
            <person name="Nakamura H."/>
            <person name="Ohtoshi R."/>
            <person name="Moran D.A.P."/>
            <person name="Shinohara A."/>
            <person name="Yoshida Y."/>
            <person name="Fujiwara M."/>
            <person name="Mori M."/>
            <person name="Tomita M."/>
            <person name="Arakawa K."/>
        </authorList>
    </citation>
    <scope>NUCLEOTIDE SEQUENCE [LARGE SCALE GENOMIC DNA]</scope>
</reference>
<dbReference type="NCBIfam" id="TIGR00336">
    <property type="entry name" value="pyrE"/>
    <property type="match status" value="1"/>
</dbReference>
<feature type="binding site" evidence="15">
    <location>
        <position position="418"/>
    </location>
    <ligand>
        <name>substrate</name>
    </ligand>
</feature>
<evidence type="ECO:0000256" key="12">
    <source>
        <dbReference type="ARBA" id="ARBA00023239"/>
    </source>
</evidence>
<dbReference type="InterPro" id="IPR029057">
    <property type="entry name" value="PRTase-like"/>
</dbReference>
<evidence type="ECO:0000256" key="7">
    <source>
        <dbReference type="ARBA" id="ARBA00015047"/>
    </source>
</evidence>
<dbReference type="UniPathway" id="UPA00070">
    <property type="reaction ID" value="UER00119"/>
</dbReference>
<dbReference type="AlphaFoldDB" id="A0A4Y2FAK0"/>
<sequence length="468" mass="51794">MSTRENLLRQLLEINIFRLGEFTLKSGLLSPVYIDLRGIIAYPNIVKLLAEEIYSREKEANVTTDVVCGVPYTALPIASVYSILYQIPMVMKRKEAKDYGTKKMVEGVTQKGVRCLIIEDIVTSGSSVIETAEVLRKEGLIVTDCIVILDRQQGGEENVAKAGIKLHSLFNINELFTTYCSVNKVEQSLIESVTRFLKDNSYVPVKKSESLLKLPFEERAKTCNQPVAKVLFEIMASKKSNLCVAVDSLDSKTLLDLADQLGPHICMLKTHIDILKDFSNDVPIKLKELAQKHKFLIFEDRKFADIGNTVKNQYGSGIYKIQQWADIVTVHGIPGSGIIEALKSASQGEKRSCVLIAEMSSKGALTDESYMKKIAEMAENHQDYVMGFVSQHKVSENPNFIQMSPGVNIAVSGDSLGQQYRSPEDAVSDGADVIIVGRGICSASDVIAAAAEYKNRSFLAYMNSYSKC</sequence>
<dbReference type="GO" id="GO:0004590">
    <property type="term" value="F:orotidine-5'-phosphate decarboxylase activity"/>
    <property type="evidence" value="ECO:0007669"/>
    <property type="project" value="UniProtKB-EC"/>
</dbReference>
<evidence type="ECO:0000256" key="15">
    <source>
        <dbReference type="PIRSR" id="PIRSR614732-2"/>
    </source>
</evidence>
<dbReference type="PROSITE" id="PS00156">
    <property type="entry name" value="OMPDECASE"/>
    <property type="match status" value="1"/>
</dbReference>
<dbReference type="GO" id="GO:0004588">
    <property type="term" value="F:orotate phosphoribosyltransferase activity"/>
    <property type="evidence" value="ECO:0007669"/>
    <property type="project" value="UniProtKB-EC"/>
</dbReference>
<dbReference type="InterPro" id="IPR011060">
    <property type="entry name" value="RibuloseP-bd_barrel"/>
</dbReference>
<dbReference type="InterPro" id="IPR001754">
    <property type="entry name" value="OMPdeCOase_dom"/>
</dbReference>
<keyword evidence="13" id="KW-0511">Multifunctional enzyme</keyword>
<dbReference type="InterPro" id="IPR004467">
    <property type="entry name" value="Or_phspho_trans_dom"/>
</dbReference>
<dbReference type="FunFam" id="3.40.50.2020:FF:000025">
    <property type="entry name" value="Uridine monophosphate synthetase"/>
    <property type="match status" value="1"/>
</dbReference>
<organism evidence="17 18">
    <name type="scientific">Araneus ventricosus</name>
    <name type="common">Orbweaver spider</name>
    <name type="synonym">Epeira ventricosa</name>
    <dbReference type="NCBI Taxonomy" id="182803"/>
    <lineage>
        <taxon>Eukaryota</taxon>
        <taxon>Metazoa</taxon>
        <taxon>Ecdysozoa</taxon>
        <taxon>Arthropoda</taxon>
        <taxon>Chelicerata</taxon>
        <taxon>Arachnida</taxon>
        <taxon>Araneae</taxon>
        <taxon>Araneomorphae</taxon>
        <taxon>Entelegynae</taxon>
        <taxon>Araneoidea</taxon>
        <taxon>Araneidae</taxon>
        <taxon>Araneus</taxon>
    </lineage>
</organism>
<dbReference type="InterPro" id="IPR000836">
    <property type="entry name" value="PRTase_dom"/>
</dbReference>
<evidence type="ECO:0000256" key="5">
    <source>
        <dbReference type="ARBA" id="ARBA00011971"/>
    </source>
</evidence>
<comment type="similarity">
    <text evidence="4">In the C-terminal section; belongs to the OMP decarboxylase family.</text>
</comment>
<evidence type="ECO:0000256" key="10">
    <source>
        <dbReference type="ARBA" id="ARBA00022793"/>
    </source>
</evidence>
<dbReference type="HAMAP" id="MF_01208">
    <property type="entry name" value="PyrE"/>
    <property type="match status" value="1"/>
</dbReference>
<dbReference type="Gene3D" id="3.20.20.70">
    <property type="entry name" value="Aldolase class I"/>
    <property type="match status" value="1"/>
</dbReference>
<dbReference type="OrthoDB" id="10263753at2759"/>
<evidence type="ECO:0000256" key="14">
    <source>
        <dbReference type="PIRSR" id="PIRSR614732-1"/>
    </source>
</evidence>
<evidence type="ECO:0000256" key="11">
    <source>
        <dbReference type="ARBA" id="ARBA00022975"/>
    </source>
</evidence>
<dbReference type="InterPro" id="IPR013785">
    <property type="entry name" value="Aldolase_TIM"/>
</dbReference>
<evidence type="ECO:0000256" key="3">
    <source>
        <dbReference type="ARBA" id="ARBA00006221"/>
    </source>
</evidence>
<feature type="active site" description="For OMPdecase activity" evidence="14">
    <location>
        <position position="305"/>
    </location>
</feature>
<evidence type="ECO:0000256" key="1">
    <source>
        <dbReference type="ARBA" id="ARBA00004861"/>
    </source>
</evidence>
<dbReference type="PANTHER" id="PTHR19278:SF9">
    <property type="entry name" value="URIDINE 5'-MONOPHOSPHATE SYNTHASE"/>
    <property type="match status" value="1"/>
</dbReference>
<evidence type="ECO:0000256" key="8">
    <source>
        <dbReference type="ARBA" id="ARBA00022676"/>
    </source>
</evidence>
<comment type="pathway">
    <text evidence="2">Pyrimidine metabolism; UMP biosynthesis via de novo pathway; UMP from orotate: step 1/2.</text>
</comment>
<evidence type="ECO:0000256" key="13">
    <source>
        <dbReference type="ARBA" id="ARBA00023268"/>
    </source>
</evidence>
<evidence type="ECO:0000256" key="2">
    <source>
        <dbReference type="ARBA" id="ARBA00004889"/>
    </source>
</evidence>
<dbReference type="Gene3D" id="3.40.50.2020">
    <property type="match status" value="1"/>
</dbReference>
<evidence type="ECO:0000313" key="18">
    <source>
        <dbReference type="Proteomes" id="UP000499080"/>
    </source>
</evidence>
<keyword evidence="12" id="KW-0456">Lyase</keyword>
<accession>A0A4Y2FAK0</accession>
<dbReference type="CDD" id="cd04725">
    <property type="entry name" value="OMP_decarboxylase_like"/>
    <property type="match status" value="1"/>
</dbReference>
<evidence type="ECO:0000313" key="17">
    <source>
        <dbReference type="EMBL" id="GBM37389.1"/>
    </source>
</evidence>
<protein>
    <recommendedName>
        <fullName evidence="7">Uridine 5'-monophosphate synthase</fullName>
        <ecNumber evidence="5">2.4.2.10</ecNumber>
        <ecNumber evidence="6">4.1.1.23</ecNumber>
    </recommendedName>
</protein>
<comment type="pathway">
    <text evidence="1">Pyrimidine metabolism; UMP biosynthesis via de novo pathway; UMP from orotate: step 2/2.</text>
</comment>
<keyword evidence="11" id="KW-0665">Pyrimidine biosynthesis</keyword>
<proteinExistence type="inferred from homology"/>
<evidence type="ECO:0000259" key="16">
    <source>
        <dbReference type="SMART" id="SM00934"/>
    </source>
</evidence>
<name>A0A4Y2FAK0_ARAVE</name>
<feature type="binding site" evidence="15">
    <location>
        <position position="438"/>
    </location>
    <ligand>
        <name>substrate</name>
    </ligand>
</feature>
<feature type="active site" description="For OMPdecase activity" evidence="14">
    <location>
        <position position="300"/>
    </location>
</feature>
<evidence type="ECO:0000256" key="9">
    <source>
        <dbReference type="ARBA" id="ARBA00022679"/>
    </source>
</evidence>
<feature type="active site" description="For OMPdecase activity" evidence="14">
    <location>
        <position position="302"/>
    </location>
</feature>
<keyword evidence="9" id="KW-0808">Transferase</keyword>
<keyword evidence="10" id="KW-0210">Decarboxylase</keyword>
<dbReference type="InterPro" id="IPR014732">
    <property type="entry name" value="OMPdecase"/>
</dbReference>
<feature type="binding site" evidence="15">
    <location>
        <position position="437"/>
    </location>
    <ligand>
        <name>substrate</name>
    </ligand>
</feature>
<dbReference type="Pfam" id="PF00215">
    <property type="entry name" value="OMPdecase"/>
    <property type="match status" value="1"/>
</dbReference>